<keyword evidence="1" id="KW-0732">Signal</keyword>
<dbReference type="AlphaFoldDB" id="B4VT48"/>
<keyword evidence="3" id="KW-1185">Reference proteome</keyword>
<evidence type="ECO:0000313" key="2">
    <source>
        <dbReference type="EMBL" id="EDX75004.1"/>
    </source>
</evidence>
<evidence type="ECO:0000256" key="1">
    <source>
        <dbReference type="SAM" id="SignalP"/>
    </source>
</evidence>
<dbReference type="Proteomes" id="UP000003835">
    <property type="component" value="Unassembled WGS sequence"/>
</dbReference>
<reference evidence="2 3" key="1">
    <citation type="submission" date="2008-07" db="EMBL/GenBank/DDBJ databases">
        <authorList>
            <person name="Tandeau de Marsac N."/>
            <person name="Ferriera S."/>
            <person name="Johnson J."/>
            <person name="Kravitz S."/>
            <person name="Beeson K."/>
            <person name="Sutton G."/>
            <person name="Rogers Y.-H."/>
            <person name="Friedman R."/>
            <person name="Frazier M."/>
            <person name="Venter J.C."/>
        </authorList>
    </citation>
    <scope>NUCLEOTIDE SEQUENCE [LARGE SCALE GENOMIC DNA]</scope>
    <source>
        <strain evidence="2 3">PCC 7420</strain>
    </source>
</reference>
<dbReference type="OrthoDB" id="425719at2"/>
<proteinExistence type="predicted"/>
<dbReference type="EMBL" id="DS989851">
    <property type="protein sequence ID" value="EDX75004.1"/>
    <property type="molecule type" value="Genomic_DNA"/>
</dbReference>
<evidence type="ECO:0000313" key="3">
    <source>
        <dbReference type="Proteomes" id="UP000003835"/>
    </source>
</evidence>
<dbReference type="HOGENOM" id="CLU_093454_1_0_3"/>
<dbReference type="STRING" id="118168.MC7420_878"/>
<accession>B4VT48</accession>
<sequence>MNRKNRIGSRHFWQICASQLVTASLFTLAFPASPVSAGVDQFQICAAELLRAGISRENAARTCAEALEPKDLSLCVLKIEELTPIAADDALFACMRVRRPKELASCTVDINQHTQGSDPVSVLANCRRSLLPLRFSECVIGLSREIDFSVEGALATCIDAEDFPR</sequence>
<feature type="signal peptide" evidence="1">
    <location>
        <begin position="1"/>
        <end position="37"/>
    </location>
</feature>
<organism evidence="2 3">
    <name type="scientific">Coleofasciculus chthonoplastes PCC 7420</name>
    <dbReference type="NCBI Taxonomy" id="118168"/>
    <lineage>
        <taxon>Bacteria</taxon>
        <taxon>Bacillati</taxon>
        <taxon>Cyanobacteriota</taxon>
        <taxon>Cyanophyceae</taxon>
        <taxon>Coleofasciculales</taxon>
        <taxon>Coleofasciculaceae</taxon>
        <taxon>Coleofasciculus</taxon>
    </lineage>
</organism>
<dbReference type="eggNOG" id="ENOG5032T20">
    <property type="taxonomic scope" value="Bacteria"/>
</dbReference>
<protein>
    <submittedName>
        <fullName evidence="2">Uncharacterized protein</fullName>
    </submittedName>
</protein>
<gene>
    <name evidence="2" type="ORF">MC7420_878</name>
</gene>
<feature type="chain" id="PRO_5002825713" evidence="1">
    <location>
        <begin position="38"/>
        <end position="165"/>
    </location>
</feature>
<dbReference type="RefSeq" id="WP_006101824.1">
    <property type="nucleotide sequence ID" value="NZ_DS989851.1"/>
</dbReference>
<name>B4VT48_9CYAN</name>